<keyword evidence="2" id="KW-0012">Acyltransferase</keyword>
<dbReference type="Proteomes" id="UP000460257">
    <property type="component" value="Unassembled WGS sequence"/>
</dbReference>
<dbReference type="Pfam" id="PF00583">
    <property type="entry name" value="Acetyltransf_1"/>
    <property type="match status" value="1"/>
</dbReference>
<dbReference type="InterPro" id="IPR000182">
    <property type="entry name" value="GNAT_dom"/>
</dbReference>
<dbReference type="SUPFAM" id="SSF55729">
    <property type="entry name" value="Acyl-CoA N-acyltransferases (Nat)"/>
    <property type="match status" value="1"/>
</dbReference>
<feature type="domain" description="N-acetyltransferase" evidence="3">
    <location>
        <begin position="1"/>
        <end position="155"/>
    </location>
</feature>
<organism evidence="4 5">
    <name type="scientific">Candidatus Weimeria bifida</name>
    <dbReference type="NCBI Taxonomy" id="2599074"/>
    <lineage>
        <taxon>Bacteria</taxon>
        <taxon>Bacillati</taxon>
        <taxon>Bacillota</taxon>
        <taxon>Clostridia</taxon>
        <taxon>Lachnospirales</taxon>
        <taxon>Lachnospiraceae</taxon>
        <taxon>Candidatus Weimeria</taxon>
    </lineage>
</organism>
<dbReference type="EMBL" id="VOGC01000002">
    <property type="protein sequence ID" value="MQN00529.1"/>
    <property type="molecule type" value="Genomic_DNA"/>
</dbReference>
<keyword evidence="1" id="KW-0808">Transferase</keyword>
<proteinExistence type="predicted"/>
<evidence type="ECO:0000256" key="2">
    <source>
        <dbReference type="ARBA" id="ARBA00023315"/>
    </source>
</evidence>
<evidence type="ECO:0000259" key="3">
    <source>
        <dbReference type="PROSITE" id="PS51186"/>
    </source>
</evidence>
<accession>A0A6N7IW74</accession>
<evidence type="ECO:0000313" key="5">
    <source>
        <dbReference type="Proteomes" id="UP000460257"/>
    </source>
</evidence>
<keyword evidence="5" id="KW-1185">Reference proteome</keyword>
<dbReference type="PANTHER" id="PTHR10545:SF29">
    <property type="entry name" value="GH14572P-RELATED"/>
    <property type="match status" value="1"/>
</dbReference>
<evidence type="ECO:0000313" key="4">
    <source>
        <dbReference type="EMBL" id="MQN00529.1"/>
    </source>
</evidence>
<gene>
    <name evidence="4" type="ORF">FRC54_00785</name>
</gene>
<dbReference type="AlphaFoldDB" id="A0A6N7IW74"/>
<reference evidence="4" key="1">
    <citation type="journal article" date="2020" name="Appl. Environ. Microbiol.">
        <title>Medium-Chain Fatty Acid Synthesis by 'Candidatus Weimeria bifida' gen. nov., sp. nov., and 'Candidatus Pseudoramibacter fermentans' sp. nov.</title>
        <authorList>
            <person name="Scarborough M.J."/>
            <person name="Myers K.S."/>
            <person name="Donohue T.J."/>
            <person name="Noguera D.R."/>
        </authorList>
    </citation>
    <scope>NUCLEOTIDE SEQUENCE</scope>
    <source>
        <strain evidence="4">LCO1.1</strain>
    </source>
</reference>
<dbReference type="Gene3D" id="3.40.630.30">
    <property type="match status" value="1"/>
</dbReference>
<name>A0A6N7IW74_9FIRM</name>
<dbReference type="PANTHER" id="PTHR10545">
    <property type="entry name" value="DIAMINE N-ACETYLTRANSFERASE"/>
    <property type="match status" value="1"/>
</dbReference>
<dbReference type="GO" id="GO:0008080">
    <property type="term" value="F:N-acetyltransferase activity"/>
    <property type="evidence" value="ECO:0007669"/>
    <property type="project" value="UniProtKB-ARBA"/>
</dbReference>
<protein>
    <submittedName>
        <fullName evidence="4">GNAT family N-acetyltransferase</fullName>
    </submittedName>
</protein>
<sequence>MTVRMAEKKDIPDINRLLSQVNLVHHDIRPDLFNVGNKYSDEELAGKLADKTHPIFAAVDESDKLLGYCMTWFEQITGDSIRTDVKTLYIDDLCVDETIRGKHIGAALYEHVKKYAKENGFYNITLHVWEGNDNAAAFYARMGLKPQFTCLEQIL</sequence>
<dbReference type="InterPro" id="IPR016181">
    <property type="entry name" value="Acyl_CoA_acyltransferase"/>
</dbReference>
<dbReference type="InterPro" id="IPR051016">
    <property type="entry name" value="Diverse_Substrate_AcTransf"/>
</dbReference>
<dbReference type="PROSITE" id="PS51186">
    <property type="entry name" value="GNAT"/>
    <property type="match status" value="1"/>
</dbReference>
<evidence type="ECO:0000256" key="1">
    <source>
        <dbReference type="ARBA" id="ARBA00022679"/>
    </source>
</evidence>
<comment type="caution">
    <text evidence="4">The sequence shown here is derived from an EMBL/GenBank/DDBJ whole genome shotgun (WGS) entry which is preliminary data.</text>
</comment>
<dbReference type="CDD" id="cd04301">
    <property type="entry name" value="NAT_SF"/>
    <property type="match status" value="1"/>
</dbReference>